<evidence type="ECO:0000256" key="7">
    <source>
        <dbReference type="ARBA" id="ARBA00045896"/>
    </source>
</evidence>
<organism evidence="10 11">
    <name type="scientific">Branchiostoma lanceolatum</name>
    <name type="common">Common lancelet</name>
    <name type="synonym">Amphioxus lanceolatum</name>
    <dbReference type="NCBI Taxonomy" id="7740"/>
    <lineage>
        <taxon>Eukaryota</taxon>
        <taxon>Metazoa</taxon>
        <taxon>Chordata</taxon>
        <taxon>Cephalochordata</taxon>
        <taxon>Leptocardii</taxon>
        <taxon>Amphioxiformes</taxon>
        <taxon>Branchiostomatidae</taxon>
        <taxon>Branchiostoma</taxon>
    </lineage>
</organism>
<dbReference type="GO" id="GO:2000303">
    <property type="term" value="P:regulation of ceramide biosynthetic process"/>
    <property type="evidence" value="ECO:0007669"/>
    <property type="project" value="UniProtKB-ARBA"/>
</dbReference>
<dbReference type="OrthoDB" id="1932233at2759"/>
<evidence type="ECO:0000256" key="6">
    <source>
        <dbReference type="ARBA" id="ARBA00038646"/>
    </source>
</evidence>
<feature type="compositionally biased region" description="Basic and acidic residues" evidence="8">
    <location>
        <begin position="1"/>
        <end position="13"/>
    </location>
</feature>
<sequence>MEQMDRTQPKDSPRVPAGTMGDGGTTYSGVNPNAVWLNSRGIWLSYVIAVTILHLILLSIPFLNVAQAWTLTNVVHNIGNYIFLHMLKGTPWETNWDQGKSRLLTHWEQIDFGEQFTTTRKFLLLAPVILFILASFYTKYDPLHFVVNLSTMLLVLIPKLPQLHGVRIFGINKY</sequence>
<dbReference type="Pfam" id="PF04061">
    <property type="entry name" value="ORMDL"/>
    <property type="match status" value="1"/>
</dbReference>
<dbReference type="Proteomes" id="UP000838412">
    <property type="component" value="Chromosome 10"/>
</dbReference>
<keyword evidence="3 9" id="KW-0812">Transmembrane</keyword>
<comment type="function">
    <text evidence="7">Plays an essential role in the homeostatic regulation of sphingolipid de novo biosynthesis by modulating the activity of the serine palmitoyltransferase (SPT) in response to ceramide levels. When complexed to SPT, the binding of ceramides to its N-terminus stabilizes a conformation that block SPT substrate entry, hence preventing SPT catalytic activity. Through this mechanism, maintains ceramide levels at sufficient concentrations for the production of complex sphingolipids, but which prevents the accumulation of ceramides to levels that trigger apoptosis.</text>
</comment>
<feature type="region of interest" description="Disordered" evidence="8">
    <location>
        <begin position="1"/>
        <end position="25"/>
    </location>
</feature>
<comment type="subcellular location">
    <subcellularLocation>
        <location evidence="1">Membrane</location>
        <topology evidence="1">Multi-pass membrane protein</topology>
    </subcellularLocation>
</comment>
<evidence type="ECO:0000256" key="3">
    <source>
        <dbReference type="ARBA" id="ARBA00022692"/>
    </source>
</evidence>
<dbReference type="GO" id="GO:0005789">
    <property type="term" value="C:endoplasmic reticulum membrane"/>
    <property type="evidence" value="ECO:0007669"/>
    <property type="project" value="InterPro"/>
</dbReference>
<evidence type="ECO:0000313" key="10">
    <source>
        <dbReference type="EMBL" id="CAH1237928.1"/>
    </source>
</evidence>
<evidence type="ECO:0000313" key="11">
    <source>
        <dbReference type="Proteomes" id="UP000838412"/>
    </source>
</evidence>
<evidence type="ECO:0000256" key="1">
    <source>
        <dbReference type="ARBA" id="ARBA00004141"/>
    </source>
</evidence>
<evidence type="ECO:0000256" key="8">
    <source>
        <dbReference type="SAM" id="MobiDB-lite"/>
    </source>
</evidence>
<comment type="subunit">
    <text evidence="6">Ceramide-sensitive subunit of the serine palmitoyltransferase (SPT) complex, which is also composed of SPTLC1, SPTLC2/3 and SPTSSA/B.</text>
</comment>
<reference evidence="10" key="1">
    <citation type="submission" date="2022-01" db="EMBL/GenBank/DDBJ databases">
        <authorList>
            <person name="Braso-Vives M."/>
        </authorList>
    </citation>
    <scope>NUCLEOTIDE SEQUENCE</scope>
</reference>
<dbReference type="EMBL" id="OV696695">
    <property type="protein sequence ID" value="CAH1237928.1"/>
    <property type="molecule type" value="Genomic_DNA"/>
</dbReference>
<dbReference type="InterPro" id="IPR007203">
    <property type="entry name" value="ORMDL"/>
</dbReference>
<proteinExistence type="inferred from homology"/>
<keyword evidence="5 9" id="KW-0472">Membrane</keyword>
<evidence type="ECO:0000256" key="4">
    <source>
        <dbReference type="ARBA" id="ARBA00022989"/>
    </source>
</evidence>
<dbReference type="PIRSF" id="PIRSF018147">
    <property type="entry name" value="ORMDL"/>
    <property type="match status" value="1"/>
</dbReference>
<evidence type="ECO:0000256" key="9">
    <source>
        <dbReference type="SAM" id="Phobius"/>
    </source>
</evidence>
<evidence type="ECO:0000256" key="5">
    <source>
        <dbReference type="ARBA" id="ARBA00023136"/>
    </source>
</evidence>
<feature type="transmembrane region" description="Helical" evidence="9">
    <location>
        <begin position="42"/>
        <end position="63"/>
    </location>
</feature>
<dbReference type="AlphaFoldDB" id="A0A8J9WF22"/>
<gene>
    <name evidence="10" type="primary">ORMDL1</name>
    <name evidence="10" type="ORF">BLAG_LOCUS2711</name>
</gene>
<keyword evidence="4 9" id="KW-1133">Transmembrane helix</keyword>
<keyword evidence="11" id="KW-1185">Reference proteome</keyword>
<protein>
    <submittedName>
        <fullName evidence="10">ORMDL1 protein</fullName>
    </submittedName>
</protein>
<feature type="transmembrane region" description="Helical" evidence="9">
    <location>
        <begin position="143"/>
        <end position="160"/>
    </location>
</feature>
<dbReference type="PANTHER" id="PTHR12665">
    <property type="entry name" value="ORMDL PROTEINS"/>
    <property type="match status" value="1"/>
</dbReference>
<comment type="similarity">
    <text evidence="2">Belongs to the ORM family.</text>
</comment>
<evidence type="ECO:0000256" key="2">
    <source>
        <dbReference type="ARBA" id="ARBA00007649"/>
    </source>
</evidence>
<feature type="transmembrane region" description="Helical" evidence="9">
    <location>
        <begin position="122"/>
        <end position="137"/>
    </location>
</feature>
<name>A0A8J9WF22_BRALA</name>
<accession>A0A8J9WF22</accession>